<keyword evidence="2" id="KW-1185">Reference proteome</keyword>
<dbReference type="EMBL" id="CAJVCH010327346">
    <property type="protein sequence ID" value="CAG7786836.1"/>
    <property type="molecule type" value="Genomic_DNA"/>
</dbReference>
<reference evidence="1" key="1">
    <citation type="submission" date="2021-06" db="EMBL/GenBank/DDBJ databases">
        <authorList>
            <person name="Hodson N. C."/>
            <person name="Mongue J. A."/>
            <person name="Jaron S. K."/>
        </authorList>
    </citation>
    <scope>NUCLEOTIDE SEQUENCE</scope>
</reference>
<dbReference type="AlphaFoldDB" id="A0A8J2P3V0"/>
<protein>
    <submittedName>
        <fullName evidence="1">Uncharacterized protein</fullName>
    </submittedName>
</protein>
<organism evidence="1 2">
    <name type="scientific">Allacma fusca</name>
    <dbReference type="NCBI Taxonomy" id="39272"/>
    <lineage>
        <taxon>Eukaryota</taxon>
        <taxon>Metazoa</taxon>
        <taxon>Ecdysozoa</taxon>
        <taxon>Arthropoda</taxon>
        <taxon>Hexapoda</taxon>
        <taxon>Collembola</taxon>
        <taxon>Symphypleona</taxon>
        <taxon>Sminthuridae</taxon>
        <taxon>Allacma</taxon>
    </lineage>
</organism>
<evidence type="ECO:0000313" key="1">
    <source>
        <dbReference type="EMBL" id="CAG7786836.1"/>
    </source>
</evidence>
<comment type="caution">
    <text evidence="1">The sequence shown here is derived from an EMBL/GenBank/DDBJ whole genome shotgun (WGS) entry which is preliminary data.</text>
</comment>
<accession>A0A8J2P3V0</accession>
<gene>
    <name evidence="1" type="ORF">AFUS01_LOCUS25385</name>
</gene>
<name>A0A8J2P3V0_9HEXA</name>
<evidence type="ECO:0000313" key="2">
    <source>
        <dbReference type="Proteomes" id="UP000708208"/>
    </source>
</evidence>
<sequence length="95" mass="10790">MVCWETHISRKNDAIKTEYSSFIVQVSRINMSGICLEDTPSMHGECTQQIKKERNPGCKTTLPRFRGRSTGTWRRAAILELLLEQPSLRPEPASA</sequence>
<dbReference type="Proteomes" id="UP000708208">
    <property type="component" value="Unassembled WGS sequence"/>
</dbReference>
<proteinExistence type="predicted"/>